<gene>
    <name evidence="4" type="ORF">Q8F55_004408</name>
</gene>
<evidence type="ECO:0000313" key="5">
    <source>
        <dbReference type="Proteomes" id="UP001565368"/>
    </source>
</evidence>
<evidence type="ECO:0000256" key="2">
    <source>
        <dbReference type="SAM" id="MobiDB-lite"/>
    </source>
</evidence>
<keyword evidence="1" id="KW-0175">Coiled coil</keyword>
<feature type="compositionally biased region" description="Low complexity" evidence="2">
    <location>
        <begin position="176"/>
        <end position="185"/>
    </location>
</feature>
<feature type="region of interest" description="Disordered" evidence="2">
    <location>
        <begin position="1"/>
        <end position="241"/>
    </location>
</feature>
<name>A0ABR3Q6U7_9TREE</name>
<protein>
    <recommendedName>
        <fullName evidence="3">BZIP domain-containing protein</fullName>
    </recommendedName>
</protein>
<dbReference type="RefSeq" id="XP_069210342.1">
    <property type="nucleotide sequence ID" value="XM_069352924.1"/>
</dbReference>
<keyword evidence="5" id="KW-1185">Reference proteome</keyword>
<dbReference type="InterPro" id="IPR004827">
    <property type="entry name" value="bZIP"/>
</dbReference>
<dbReference type="PROSITE" id="PS00036">
    <property type="entry name" value="BZIP_BASIC"/>
    <property type="match status" value="1"/>
</dbReference>
<sequence length="318" mass="34919">MPRLSSSRGSGSSKSKPQQWTFVTEDPGKPKHFNHAGRTSEEDAVPRAGESPGTNVVARGAPSPSSGALPRQWAPIGNSASAFSSGERGNVASSLRPSNPPHHPSRQQARPHSQPERPESAGEAYAPSSAASDSGEEHADDTANGHTSDSSLPPSQGTRLRSSERLRKRGRDDPPSSESPLQPLSVDGDGDDASEPELQVVKAEDDVRPKKRTYVRRDAQRRKEQNAQAQKKFRWKKKAMAEQMSKDLLDHKRKNKELEARCAELIELANDKDQQLTNKETLLGRLRNENGTLKRRLEVMNRRFGFDHDDEASGPSSS</sequence>
<evidence type="ECO:0000256" key="1">
    <source>
        <dbReference type="SAM" id="Coils"/>
    </source>
</evidence>
<feature type="coiled-coil region" evidence="1">
    <location>
        <begin position="241"/>
        <end position="303"/>
    </location>
</feature>
<dbReference type="EMBL" id="JBBXJM010000003">
    <property type="protein sequence ID" value="KAL1410398.1"/>
    <property type="molecule type" value="Genomic_DNA"/>
</dbReference>
<comment type="caution">
    <text evidence="4">The sequence shown here is derived from an EMBL/GenBank/DDBJ whole genome shotgun (WGS) entry which is preliminary data.</text>
</comment>
<feature type="compositionally biased region" description="Polar residues" evidence="2">
    <location>
        <begin position="144"/>
        <end position="160"/>
    </location>
</feature>
<dbReference type="Proteomes" id="UP001565368">
    <property type="component" value="Unassembled WGS sequence"/>
</dbReference>
<feature type="compositionally biased region" description="Basic and acidic residues" evidence="2">
    <location>
        <begin position="161"/>
        <end position="174"/>
    </location>
</feature>
<feature type="compositionally biased region" description="Low complexity" evidence="2">
    <location>
        <begin position="1"/>
        <end position="16"/>
    </location>
</feature>
<proteinExistence type="predicted"/>
<accession>A0ABR3Q6U7</accession>
<dbReference type="Gene3D" id="1.20.5.170">
    <property type="match status" value="1"/>
</dbReference>
<organism evidence="4 5">
    <name type="scientific">Vanrija albida</name>
    <dbReference type="NCBI Taxonomy" id="181172"/>
    <lineage>
        <taxon>Eukaryota</taxon>
        <taxon>Fungi</taxon>
        <taxon>Dikarya</taxon>
        <taxon>Basidiomycota</taxon>
        <taxon>Agaricomycotina</taxon>
        <taxon>Tremellomycetes</taxon>
        <taxon>Trichosporonales</taxon>
        <taxon>Trichosporonaceae</taxon>
        <taxon>Vanrija</taxon>
    </lineage>
</organism>
<evidence type="ECO:0000313" key="4">
    <source>
        <dbReference type="EMBL" id="KAL1410398.1"/>
    </source>
</evidence>
<reference evidence="4 5" key="1">
    <citation type="submission" date="2023-08" db="EMBL/GenBank/DDBJ databases">
        <title>Annotated Genome Sequence of Vanrija albida AlHP1.</title>
        <authorList>
            <person name="Herzog R."/>
        </authorList>
    </citation>
    <scope>NUCLEOTIDE SEQUENCE [LARGE SCALE GENOMIC DNA]</scope>
    <source>
        <strain evidence="4 5">AlHP1</strain>
    </source>
</reference>
<dbReference type="CDD" id="cd14686">
    <property type="entry name" value="bZIP"/>
    <property type="match status" value="1"/>
</dbReference>
<evidence type="ECO:0000259" key="3">
    <source>
        <dbReference type="PROSITE" id="PS00036"/>
    </source>
</evidence>
<dbReference type="GeneID" id="95985451"/>
<feature type="domain" description="BZIP" evidence="3">
    <location>
        <begin position="221"/>
        <end position="236"/>
    </location>
</feature>
<feature type="compositionally biased region" description="Basic and acidic residues" evidence="2">
    <location>
        <begin position="215"/>
        <end position="225"/>
    </location>
</feature>